<evidence type="ECO:0000256" key="5">
    <source>
        <dbReference type="ARBA" id="ARBA00023136"/>
    </source>
</evidence>
<comment type="subcellular location">
    <subcellularLocation>
        <location evidence="1">Cell membrane</location>
        <topology evidence="1">Multi-pass membrane protein</topology>
    </subcellularLocation>
</comment>
<evidence type="ECO:0000256" key="4">
    <source>
        <dbReference type="ARBA" id="ARBA00022989"/>
    </source>
</evidence>
<sequence length="378" mass="39320">MNTRLYLAKLIDLLLPVLAMVIALVVGVLLLFLLGTDPFEAYSALIRGALGNISGITQTLTKATPLLLVGLGICIAFRGGVINIGGEGQIVVGALAATAFGVGFGNLPALILLPLTLISGAAAGLIWGGIPGLLKARLGVNEILTTVMMNQIALRLMNFLLRGPMLDPEHVAAGTSIPQSATLPESIWLTRLVPRTLFHSGAILAVLLALAVYFLLWRTTIGYRIRAVGLNPHASRYAGIPVAKYVTLSLALSGMLCGLAGAVEVLGVHHRMLEGLSGGYGFSGIVAALFGKLHPLGAIPASALFGALLVGADKMQRAVQVPSALAIALQGLVVLFVVSSDLYVRRRTRRRVGDDGSGGPDNGPPAAEGEKREAIAEV</sequence>
<dbReference type="EMBL" id="VXMH01000061">
    <property type="protein sequence ID" value="MYC95632.1"/>
    <property type="molecule type" value="Genomic_DNA"/>
</dbReference>
<feature type="transmembrane region" description="Helical" evidence="7">
    <location>
        <begin position="197"/>
        <end position="216"/>
    </location>
</feature>
<keyword evidence="5 7" id="KW-0472">Membrane</keyword>
<dbReference type="GO" id="GO:0022857">
    <property type="term" value="F:transmembrane transporter activity"/>
    <property type="evidence" value="ECO:0007669"/>
    <property type="project" value="InterPro"/>
</dbReference>
<comment type="caution">
    <text evidence="8">The sequence shown here is derived from an EMBL/GenBank/DDBJ whole genome shotgun (WGS) entry which is preliminary data.</text>
</comment>
<feature type="transmembrane region" description="Helical" evidence="7">
    <location>
        <begin position="12"/>
        <end position="34"/>
    </location>
</feature>
<feature type="transmembrane region" description="Helical" evidence="7">
    <location>
        <begin position="88"/>
        <end position="105"/>
    </location>
</feature>
<dbReference type="PANTHER" id="PTHR47089">
    <property type="entry name" value="ABC TRANSPORTER, PERMEASE PROTEIN"/>
    <property type="match status" value="1"/>
</dbReference>
<evidence type="ECO:0000313" key="8">
    <source>
        <dbReference type="EMBL" id="MYC95632.1"/>
    </source>
</evidence>
<keyword evidence="3 7" id="KW-0812">Transmembrane</keyword>
<feature type="region of interest" description="Disordered" evidence="6">
    <location>
        <begin position="350"/>
        <end position="378"/>
    </location>
</feature>
<feature type="transmembrane region" description="Helical" evidence="7">
    <location>
        <begin position="63"/>
        <end position="81"/>
    </location>
</feature>
<dbReference type="InterPro" id="IPR001851">
    <property type="entry name" value="ABC_transp_permease"/>
</dbReference>
<feature type="transmembrane region" description="Helical" evidence="7">
    <location>
        <begin position="245"/>
        <end position="266"/>
    </location>
</feature>
<evidence type="ECO:0000256" key="7">
    <source>
        <dbReference type="SAM" id="Phobius"/>
    </source>
</evidence>
<evidence type="ECO:0000256" key="6">
    <source>
        <dbReference type="SAM" id="MobiDB-lite"/>
    </source>
</evidence>
<dbReference type="AlphaFoldDB" id="A0A6B1D8B3"/>
<dbReference type="CDD" id="cd06580">
    <property type="entry name" value="TM_PBP1_transp_TpRbsC_like"/>
    <property type="match status" value="1"/>
</dbReference>
<evidence type="ECO:0000256" key="3">
    <source>
        <dbReference type="ARBA" id="ARBA00022692"/>
    </source>
</evidence>
<name>A0A6B1D8B3_9CHLR</name>
<proteinExistence type="predicted"/>
<keyword evidence="4 7" id="KW-1133">Transmembrane helix</keyword>
<organism evidence="8">
    <name type="scientific">Caldilineaceae bacterium SB0661_bin_32</name>
    <dbReference type="NCBI Taxonomy" id="2605255"/>
    <lineage>
        <taxon>Bacteria</taxon>
        <taxon>Bacillati</taxon>
        <taxon>Chloroflexota</taxon>
        <taxon>Caldilineae</taxon>
        <taxon>Caldilineales</taxon>
        <taxon>Caldilineaceae</taxon>
    </lineage>
</organism>
<reference evidence="8" key="1">
    <citation type="submission" date="2019-09" db="EMBL/GenBank/DDBJ databases">
        <title>Characterisation of the sponge microbiome using genome-centric metagenomics.</title>
        <authorList>
            <person name="Engelberts J.P."/>
            <person name="Robbins S.J."/>
            <person name="De Goeij J.M."/>
            <person name="Aranda M."/>
            <person name="Bell S.C."/>
            <person name="Webster N.S."/>
        </authorList>
    </citation>
    <scope>NUCLEOTIDE SEQUENCE</scope>
    <source>
        <strain evidence="8">SB0661_bin_32</strain>
    </source>
</reference>
<dbReference type="GO" id="GO:0005886">
    <property type="term" value="C:plasma membrane"/>
    <property type="evidence" value="ECO:0007669"/>
    <property type="project" value="UniProtKB-SubCell"/>
</dbReference>
<evidence type="ECO:0000256" key="2">
    <source>
        <dbReference type="ARBA" id="ARBA00022475"/>
    </source>
</evidence>
<feature type="transmembrane region" description="Helical" evidence="7">
    <location>
        <begin position="324"/>
        <end position="344"/>
    </location>
</feature>
<feature type="compositionally biased region" description="Basic and acidic residues" evidence="6">
    <location>
        <begin position="368"/>
        <end position="378"/>
    </location>
</feature>
<feature type="transmembrane region" description="Helical" evidence="7">
    <location>
        <begin position="111"/>
        <end position="130"/>
    </location>
</feature>
<dbReference type="Pfam" id="PF02653">
    <property type="entry name" value="BPD_transp_2"/>
    <property type="match status" value="1"/>
</dbReference>
<keyword evidence="2" id="KW-1003">Cell membrane</keyword>
<gene>
    <name evidence="8" type="ORF">F4X14_11735</name>
</gene>
<evidence type="ECO:0000256" key="1">
    <source>
        <dbReference type="ARBA" id="ARBA00004651"/>
    </source>
</evidence>
<accession>A0A6B1D8B3</accession>
<dbReference type="PANTHER" id="PTHR47089:SF1">
    <property type="entry name" value="GUANOSINE ABC TRANSPORTER PERMEASE PROTEIN NUPP"/>
    <property type="match status" value="1"/>
</dbReference>
<protein>
    <submittedName>
        <fullName evidence="8">ABC transporter permease</fullName>
    </submittedName>
</protein>